<feature type="transmembrane region" description="Helical" evidence="8">
    <location>
        <begin position="298"/>
        <end position="318"/>
    </location>
</feature>
<gene>
    <name evidence="11" type="ORF">G3576_29240</name>
</gene>
<evidence type="ECO:0000256" key="2">
    <source>
        <dbReference type="ARBA" id="ARBA00005887"/>
    </source>
</evidence>
<feature type="transmembrane region" description="Helical" evidence="8">
    <location>
        <begin position="68"/>
        <end position="89"/>
    </location>
</feature>
<dbReference type="GO" id="GO:0008519">
    <property type="term" value="F:ammonium channel activity"/>
    <property type="evidence" value="ECO:0007669"/>
    <property type="project" value="InterPro"/>
</dbReference>
<evidence type="ECO:0000256" key="6">
    <source>
        <dbReference type="ARBA" id="ARBA00023136"/>
    </source>
</evidence>
<dbReference type="PROSITE" id="PS01219">
    <property type="entry name" value="AMMONIUM_TRANSP"/>
    <property type="match status" value="1"/>
</dbReference>
<feature type="transmembrane region" description="Helical" evidence="8">
    <location>
        <begin position="235"/>
        <end position="255"/>
    </location>
</feature>
<dbReference type="Pfam" id="PF00909">
    <property type="entry name" value="Ammonium_transp"/>
    <property type="match status" value="1"/>
</dbReference>
<reference evidence="11 12" key="2">
    <citation type="submission" date="2020-03" db="EMBL/GenBank/DDBJ databases">
        <title>Roseomonas stagni sp. nov., isolated from pond water in Japan.</title>
        <authorList>
            <person name="Furuhata K."/>
            <person name="Miyamoto H."/>
            <person name="Goto K."/>
        </authorList>
    </citation>
    <scope>NUCLEOTIDE SEQUENCE [LARGE SCALE GENOMIC DNA]</scope>
    <source>
        <strain evidence="11 12">PeD5</strain>
    </source>
</reference>
<keyword evidence="12" id="KW-1185">Reference proteome</keyword>
<evidence type="ECO:0000256" key="1">
    <source>
        <dbReference type="ARBA" id="ARBA00004141"/>
    </source>
</evidence>
<name>A0A6M1LVC0_9PROT</name>
<feature type="transmembrane region" description="Helical" evidence="8">
    <location>
        <begin position="354"/>
        <end position="374"/>
    </location>
</feature>
<feature type="transmembrane region" description="Helical" evidence="8">
    <location>
        <begin position="193"/>
        <end position="223"/>
    </location>
</feature>
<dbReference type="InterPro" id="IPR029020">
    <property type="entry name" value="Ammonium/urea_transptr"/>
</dbReference>
<evidence type="ECO:0000256" key="4">
    <source>
        <dbReference type="ARBA" id="ARBA00022692"/>
    </source>
</evidence>
<organism evidence="11 12">
    <name type="scientific">Falsiroseomonas algicola</name>
    <dbReference type="NCBI Taxonomy" id="2716930"/>
    <lineage>
        <taxon>Bacteria</taxon>
        <taxon>Pseudomonadati</taxon>
        <taxon>Pseudomonadota</taxon>
        <taxon>Alphaproteobacteria</taxon>
        <taxon>Acetobacterales</taxon>
        <taxon>Roseomonadaceae</taxon>
        <taxon>Falsiroseomonas</taxon>
    </lineage>
</organism>
<protein>
    <recommendedName>
        <fullName evidence="8">Ammonium transporter</fullName>
    </recommendedName>
</protein>
<evidence type="ECO:0000313" key="12">
    <source>
        <dbReference type="Proteomes" id="UP000475385"/>
    </source>
</evidence>
<evidence type="ECO:0000256" key="5">
    <source>
        <dbReference type="ARBA" id="ARBA00022989"/>
    </source>
</evidence>
<dbReference type="EMBL" id="JAAIKB010000025">
    <property type="protein sequence ID" value="NGM24127.1"/>
    <property type="molecule type" value="Genomic_DNA"/>
</dbReference>
<feature type="transmembrane region" description="Helical" evidence="8">
    <location>
        <begin position="166"/>
        <end position="187"/>
    </location>
</feature>
<keyword evidence="6 8" id="KW-0472">Membrane</keyword>
<keyword evidence="5 8" id="KW-1133">Transmembrane helix</keyword>
<dbReference type="Gene3D" id="1.10.3430.10">
    <property type="entry name" value="Ammonium transporter AmtB like domains"/>
    <property type="match status" value="1"/>
</dbReference>
<feature type="transmembrane region" description="Helical" evidence="8">
    <location>
        <begin position="324"/>
        <end position="342"/>
    </location>
</feature>
<evidence type="ECO:0000256" key="7">
    <source>
        <dbReference type="ARBA" id="ARBA00023177"/>
    </source>
</evidence>
<proteinExistence type="inferred from homology"/>
<comment type="similarity">
    <text evidence="2 8">Belongs to the ammonia transporter channel (TC 1.A.11.2) family.</text>
</comment>
<feature type="signal peptide" evidence="9">
    <location>
        <begin position="1"/>
        <end position="23"/>
    </location>
</feature>
<sequence length="446" mass="45933">MRMLARAAAMALPAMLAAGAAFAQDAAPEAKIDTGDTAWMLTSSAIVLMMSVPGLALFYAGMVRKKNVLATMMQTFAITALVGVLWMVVGYSLAFGEGNAYIGDVSRLLMGGMAENWDKPFTLGSGDAAVATTIPESVFAMFQMTFAIITAALITGAVADRMKFSALMLFTALWTLLVYSPVAHWVWHPNGWIFALGALDFAGGTVVHINAGVAGLVAAIVLGKRVGYGTDNMSPYNLAFAVIGAGLLWVGWFGFNAGSAVGASARAGMAMLVTQIAAAGAVLAWLVAEWATKGKPSVLGAISGAVAGLVAITPAAGFVLPGSALVIGIVAGLAGFWGATALKHWCGYDDSLDAFGVHGICGITGALLTGLFAYGPLSASAATPEGYGASLSQFLIQVYAVAAVFVFTAVVTFILLKVVDAIVGLRVTEEEEREGLDVTLHGERIG</sequence>
<dbReference type="AlphaFoldDB" id="A0A6M1LVC0"/>
<comment type="subcellular location">
    <subcellularLocation>
        <location evidence="8">Cell membrane</location>
        <topology evidence="8">Multi-pass membrane protein</topology>
    </subcellularLocation>
    <subcellularLocation>
        <location evidence="1">Membrane</location>
        <topology evidence="1">Multi-pass membrane protein</topology>
    </subcellularLocation>
</comment>
<feature type="transmembrane region" description="Helical" evidence="8">
    <location>
        <begin position="394"/>
        <end position="416"/>
    </location>
</feature>
<dbReference type="PRINTS" id="PR00342">
    <property type="entry name" value="RHESUSRHD"/>
</dbReference>
<keyword evidence="9" id="KW-0732">Signal</keyword>
<evidence type="ECO:0000259" key="10">
    <source>
        <dbReference type="Pfam" id="PF00909"/>
    </source>
</evidence>
<dbReference type="InterPro" id="IPR002229">
    <property type="entry name" value="RhesusRHD"/>
</dbReference>
<dbReference type="InterPro" id="IPR024041">
    <property type="entry name" value="NH4_transpt_AmtB-like_dom"/>
</dbReference>
<keyword evidence="3 8" id="KW-0813">Transport</keyword>
<dbReference type="GO" id="GO:0005886">
    <property type="term" value="C:plasma membrane"/>
    <property type="evidence" value="ECO:0007669"/>
    <property type="project" value="UniProtKB-SubCell"/>
</dbReference>
<reference evidence="11 12" key="1">
    <citation type="submission" date="2020-02" db="EMBL/GenBank/DDBJ databases">
        <authorList>
            <person name="Kim H.M."/>
            <person name="Jeon C.O."/>
        </authorList>
    </citation>
    <scope>NUCLEOTIDE SEQUENCE [LARGE SCALE GENOMIC DNA]</scope>
    <source>
        <strain evidence="11 12">PeD5</strain>
    </source>
</reference>
<keyword evidence="7 8" id="KW-0924">Ammonia transport</keyword>
<dbReference type="PANTHER" id="PTHR43029:SF10">
    <property type="entry name" value="AMMONIUM TRANSPORTER MEP2"/>
    <property type="match status" value="1"/>
</dbReference>
<evidence type="ECO:0000313" key="11">
    <source>
        <dbReference type="EMBL" id="NGM24127.1"/>
    </source>
</evidence>
<feature type="transmembrane region" description="Helical" evidence="8">
    <location>
        <begin position="138"/>
        <end position="159"/>
    </location>
</feature>
<feature type="domain" description="Ammonium transporter AmtB-like" evidence="10">
    <location>
        <begin position="38"/>
        <end position="443"/>
    </location>
</feature>
<accession>A0A6M1LVC0</accession>
<dbReference type="InterPro" id="IPR018047">
    <property type="entry name" value="Ammonium_transpt_CS"/>
</dbReference>
<dbReference type="SUPFAM" id="SSF111352">
    <property type="entry name" value="Ammonium transporter"/>
    <property type="match status" value="1"/>
</dbReference>
<dbReference type="Proteomes" id="UP000475385">
    <property type="component" value="Unassembled WGS sequence"/>
</dbReference>
<evidence type="ECO:0000256" key="9">
    <source>
        <dbReference type="SAM" id="SignalP"/>
    </source>
</evidence>
<dbReference type="RefSeq" id="WP_164698041.1">
    <property type="nucleotide sequence ID" value="NZ_JAAIKB010000025.1"/>
</dbReference>
<evidence type="ECO:0000256" key="3">
    <source>
        <dbReference type="ARBA" id="ARBA00022448"/>
    </source>
</evidence>
<comment type="caution">
    <text evidence="11">The sequence shown here is derived from an EMBL/GenBank/DDBJ whole genome shotgun (WGS) entry which is preliminary data.</text>
</comment>
<feature type="transmembrane region" description="Helical" evidence="8">
    <location>
        <begin position="267"/>
        <end position="286"/>
    </location>
</feature>
<dbReference type="PANTHER" id="PTHR43029">
    <property type="entry name" value="AMMONIUM TRANSPORTER MEP2"/>
    <property type="match status" value="1"/>
</dbReference>
<dbReference type="InterPro" id="IPR001905">
    <property type="entry name" value="Ammonium_transpt"/>
</dbReference>
<evidence type="ECO:0000256" key="8">
    <source>
        <dbReference type="RuleBase" id="RU362002"/>
    </source>
</evidence>
<dbReference type="NCBIfam" id="TIGR00836">
    <property type="entry name" value="amt"/>
    <property type="match status" value="1"/>
</dbReference>
<keyword evidence="4 8" id="KW-0812">Transmembrane</keyword>
<feature type="chain" id="PRO_5026946721" description="Ammonium transporter" evidence="9">
    <location>
        <begin position="24"/>
        <end position="446"/>
    </location>
</feature>
<feature type="transmembrane region" description="Helical" evidence="8">
    <location>
        <begin position="39"/>
        <end position="61"/>
    </location>
</feature>